<evidence type="ECO:0000313" key="3">
    <source>
        <dbReference type="Proteomes" id="UP000594262"/>
    </source>
</evidence>
<accession>A0A7M5XDL4</accession>
<organism evidence="2 3">
    <name type="scientific">Clytia hemisphaerica</name>
    <dbReference type="NCBI Taxonomy" id="252671"/>
    <lineage>
        <taxon>Eukaryota</taxon>
        <taxon>Metazoa</taxon>
        <taxon>Cnidaria</taxon>
        <taxon>Hydrozoa</taxon>
        <taxon>Hydroidolina</taxon>
        <taxon>Leptothecata</taxon>
        <taxon>Obeliida</taxon>
        <taxon>Clytiidae</taxon>
        <taxon>Clytia</taxon>
    </lineage>
</organism>
<evidence type="ECO:0008006" key="4">
    <source>
        <dbReference type="Google" id="ProtNLM"/>
    </source>
</evidence>
<evidence type="ECO:0000256" key="1">
    <source>
        <dbReference type="SAM" id="MobiDB-lite"/>
    </source>
</evidence>
<dbReference type="InterPro" id="IPR011029">
    <property type="entry name" value="DEATH-like_dom_sf"/>
</dbReference>
<name>A0A7M5XDL4_9CNID</name>
<proteinExistence type="predicted"/>
<dbReference type="SUPFAM" id="SSF47986">
    <property type="entry name" value="DEATH domain"/>
    <property type="match status" value="1"/>
</dbReference>
<dbReference type="OrthoDB" id="8123811at2759"/>
<dbReference type="Gene3D" id="1.10.533.10">
    <property type="entry name" value="Death Domain, Fas"/>
    <property type="match status" value="1"/>
</dbReference>
<dbReference type="AlphaFoldDB" id="A0A7M5XDL4"/>
<sequence>MKNIAQKDYLNETTFTSKDFHTSNNVPLLVSMTLATFKESRLPLLVILTKDFFHKIWTDQLKIGIQQMLLGYSSHFCLHIWMDDLDSTEVRKWSTGLLRNDSSFRRVKYQDLQYTTDKELKEQIIALIRDNTDREAKYRNYSVQDQDALNFTDLALKSLSIKSKDTAEGSPPTSITSVPSSSSKKRKKKKNQSANQYLRGAAAFPKAKVPKETTRLRDLSLDQRDRITTLLDVGYGANWKQIGHFYQLTPAEFRVIETAGHAGQRPADCLLRLLLAKMPDLSLQDLKEKCQRILRRDVIEIIDELMGS</sequence>
<reference evidence="2" key="1">
    <citation type="submission" date="2021-01" db="UniProtKB">
        <authorList>
            <consortium name="EnsemblMetazoa"/>
        </authorList>
    </citation>
    <scope>IDENTIFICATION</scope>
</reference>
<dbReference type="Proteomes" id="UP000594262">
    <property type="component" value="Unplaced"/>
</dbReference>
<keyword evidence="3" id="KW-1185">Reference proteome</keyword>
<evidence type="ECO:0000313" key="2">
    <source>
        <dbReference type="EnsemblMetazoa" id="CLYHEMP021557.6"/>
    </source>
</evidence>
<dbReference type="EnsemblMetazoa" id="CLYHEMT021557.6">
    <property type="protein sequence ID" value="CLYHEMP021557.6"/>
    <property type="gene ID" value="CLYHEMG021557"/>
</dbReference>
<protein>
    <recommendedName>
        <fullName evidence="4">Death domain-containing protein</fullName>
    </recommendedName>
</protein>
<feature type="region of interest" description="Disordered" evidence="1">
    <location>
        <begin position="164"/>
        <end position="196"/>
    </location>
</feature>
<feature type="compositionally biased region" description="Low complexity" evidence="1">
    <location>
        <begin position="170"/>
        <end position="182"/>
    </location>
</feature>